<gene>
    <name evidence="5" type="ORF">CAL65_12450</name>
</gene>
<dbReference type="Proteomes" id="UP000256763">
    <property type="component" value="Unassembled WGS sequence"/>
</dbReference>
<evidence type="ECO:0000256" key="4">
    <source>
        <dbReference type="SAM" id="MobiDB-lite"/>
    </source>
</evidence>
<reference evidence="6" key="1">
    <citation type="submission" date="2017-05" db="EMBL/GenBank/DDBJ databases">
        <authorList>
            <person name="Sharma S."/>
            <person name="Sidhu C."/>
            <person name="Pinnaka A.K."/>
        </authorList>
    </citation>
    <scope>NUCLEOTIDE SEQUENCE [LARGE SCALE GENOMIC DNA]</scope>
    <source>
        <strain evidence="6">AK93</strain>
    </source>
</reference>
<feature type="compositionally biased region" description="Basic and acidic residues" evidence="4">
    <location>
        <begin position="143"/>
        <end position="160"/>
    </location>
</feature>
<organism evidence="5 6">
    <name type="scientific">Alkalilimnicola ehrlichii</name>
    <dbReference type="NCBI Taxonomy" id="351052"/>
    <lineage>
        <taxon>Bacteria</taxon>
        <taxon>Pseudomonadati</taxon>
        <taxon>Pseudomonadota</taxon>
        <taxon>Gammaproteobacteria</taxon>
        <taxon>Chromatiales</taxon>
        <taxon>Ectothiorhodospiraceae</taxon>
        <taxon>Alkalilimnicola</taxon>
    </lineage>
</organism>
<keyword evidence="6" id="KW-1185">Reference proteome</keyword>
<evidence type="ECO:0000256" key="1">
    <source>
        <dbReference type="ARBA" id="ARBA00002397"/>
    </source>
</evidence>
<sequence length="247" mass="27874">MTAHTDPLTMQTVLERSLETLEHLHQLMEQESRRLQAREVTDLEELHQGKLDALQALEACEQDRRALVAAAGFDDQSAEGMRAYLLAQGDEPLAEHWTQLTASLVKLQVMNEVNARVIHRTLSHVQRDLSLISGEIPTNTYDPKGRQASPRDARSPAPEHRAGRIAALVYLAVSLKSTERYRYVTKTRSPPSCRRCAGRQSLDLSSQRIIGRQQRHQSRPVVMGLVHTSKLYRYPTRQPKPSGMLGL</sequence>
<dbReference type="GO" id="GO:0044780">
    <property type="term" value="P:bacterial-type flagellum assembly"/>
    <property type="evidence" value="ECO:0007669"/>
    <property type="project" value="InterPro"/>
</dbReference>
<dbReference type="Gene3D" id="1.20.58.300">
    <property type="entry name" value="FlgN-like"/>
    <property type="match status" value="1"/>
</dbReference>
<evidence type="ECO:0000256" key="3">
    <source>
        <dbReference type="ARBA" id="ARBA00022795"/>
    </source>
</evidence>
<dbReference type="EMBL" id="NFZW01000011">
    <property type="protein sequence ID" value="RFA35732.1"/>
    <property type="molecule type" value="Genomic_DNA"/>
</dbReference>
<evidence type="ECO:0008006" key="7">
    <source>
        <dbReference type="Google" id="ProtNLM"/>
    </source>
</evidence>
<dbReference type="Pfam" id="PF05130">
    <property type="entry name" value="FlgN"/>
    <property type="match status" value="1"/>
</dbReference>
<accession>A0A3E0WRY4</accession>
<comment type="caution">
    <text evidence="5">The sequence shown here is derived from an EMBL/GenBank/DDBJ whole genome shotgun (WGS) entry which is preliminary data.</text>
</comment>
<comment type="similarity">
    <text evidence="2">Belongs to the FlgN family.</text>
</comment>
<dbReference type="SUPFAM" id="SSF140566">
    <property type="entry name" value="FlgN-like"/>
    <property type="match status" value="1"/>
</dbReference>
<evidence type="ECO:0000313" key="6">
    <source>
        <dbReference type="Proteomes" id="UP000256763"/>
    </source>
</evidence>
<evidence type="ECO:0000313" key="5">
    <source>
        <dbReference type="EMBL" id="RFA35732.1"/>
    </source>
</evidence>
<protein>
    <recommendedName>
        <fullName evidence="7">FlgN family protein</fullName>
    </recommendedName>
</protein>
<dbReference type="InterPro" id="IPR007809">
    <property type="entry name" value="FlgN-like"/>
</dbReference>
<keyword evidence="3" id="KW-1005">Bacterial flagellum biogenesis</keyword>
<feature type="region of interest" description="Disordered" evidence="4">
    <location>
        <begin position="135"/>
        <end position="160"/>
    </location>
</feature>
<dbReference type="AlphaFoldDB" id="A0A3E0WRY4"/>
<comment type="function">
    <text evidence="1">Required for the efficient initiation of filament assembly.</text>
</comment>
<evidence type="ECO:0000256" key="2">
    <source>
        <dbReference type="ARBA" id="ARBA00007703"/>
    </source>
</evidence>
<name>A0A3E0WRY4_9GAMM</name>
<dbReference type="InterPro" id="IPR036679">
    <property type="entry name" value="FlgN-like_sf"/>
</dbReference>
<proteinExistence type="inferred from homology"/>